<comment type="caution">
    <text evidence="3">The sequence shown here is derived from an EMBL/GenBank/DDBJ whole genome shotgun (WGS) entry which is preliminary data.</text>
</comment>
<evidence type="ECO:0000259" key="2">
    <source>
        <dbReference type="Pfam" id="PF09791"/>
    </source>
</evidence>
<dbReference type="EMBL" id="BAUL01000058">
    <property type="protein sequence ID" value="GAD93499.1"/>
    <property type="molecule type" value="Genomic_DNA"/>
</dbReference>
<dbReference type="Pfam" id="PF09791">
    <property type="entry name" value="Oxidored-like"/>
    <property type="match status" value="1"/>
</dbReference>
<feature type="region of interest" description="Disordered" evidence="1">
    <location>
        <begin position="30"/>
        <end position="55"/>
    </location>
</feature>
<dbReference type="InParanoid" id="V5FAP8"/>
<dbReference type="AlphaFoldDB" id="V5FAP8"/>
<keyword evidence="4" id="KW-1185">Reference proteome</keyword>
<feature type="domain" description="Oxidoreductase-like" evidence="2">
    <location>
        <begin position="46"/>
        <end position="81"/>
    </location>
</feature>
<gene>
    <name evidence="3" type="ORF">PVAR5_2110</name>
</gene>
<feature type="region of interest" description="Disordered" evidence="1">
    <location>
        <begin position="80"/>
        <end position="123"/>
    </location>
</feature>
<name>V5FAP8_BYSSN</name>
<reference evidence="4" key="1">
    <citation type="journal article" date="2014" name="Genome Announc.">
        <title>Draft genome sequence of the formaldehyde-resistant fungus Byssochlamys spectabilis No. 5 (anamorph Paecilomyces variotii No. 5) (NBRC109023).</title>
        <authorList>
            <person name="Oka T."/>
            <person name="Ekino K."/>
            <person name="Fukuda K."/>
            <person name="Nomura Y."/>
        </authorList>
    </citation>
    <scope>NUCLEOTIDE SEQUENCE [LARGE SCALE GENOMIC DNA]</scope>
    <source>
        <strain evidence="4">No. 5 / NBRC 109023</strain>
    </source>
</reference>
<sequence length="123" mass="13756">MGATAPTPVYAELSEIPFIKAAKRKRLTATRTKQLLRAASREHNDPPPPPGLGDCCGSSCDPCVRDLWKEELTCWKERWGDAADESGGKGQTNNQSTDQDYDQKSNQENREGKCERMPGSWDW</sequence>
<organism evidence="3 4">
    <name type="scientific">Byssochlamys spectabilis (strain No. 5 / NBRC 109023)</name>
    <name type="common">Paecilomyces variotii</name>
    <dbReference type="NCBI Taxonomy" id="1356009"/>
    <lineage>
        <taxon>Eukaryota</taxon>
        <taxon>Fungi</taxon>
        <taxon>Dikarya</taxon>
        <taxon>Ascomycota</taxon>
        <taxon>Pezizomycotina</taxon>
        <taxon>Eurotiomycetes</taxon>
        <taxon>Eurotiomycetidae</taxon>
        <taxon>Eurotiales</taxon>
        <taxon>Thermoascaceae</taxon>
        <taxon>Paecilomyces</taxon>
    </lineage>
</organism>
<proteinExistence type="predicted"/>
<evidence type="ECO:0000313" key="3">
    <source>
        <dbReference type="EMBL" id="GAD93499.1"/>
    </source>
</evidence>
<evidence type="ECO:0000313" key="4">
    <source>
        <dbReference type="Proteomes" id="UP000018001"/>
    </source>
</evidence>
<dbReference type="Proteomes" id="UP000018001">
    <property type="component" value="Unassembled WGS sequence"/>
</dbReference>
<dbReference type="OrthoDB" id="432685at2759"/>
<feature type="compositionally biased region" description="Basic and acidic residues" evidence="1">
    <location>
        <begin position="101"/>
        <end position="116"/>
    </location>
</feature>
<dbReference type="InterPro" id="IPR019180">
    <property type="entry name" value="Oxidoreductase-like_N"/>
</dbReference>
<accession>V5FAP8</accession>
<evidence type="ECO:0000256" key="1">
    <source>
        <dbReference type="SAM" id="MobiDB-lite"/>
    </source>
</evidence>
<protein>
    <recommendedName>
        <fullName evidence="2">Oxidoreductase-like domain-containing protein</fullName>
    </recommendedName>
</protein>
<dbReference type="eggNOG" id="ENOG502SV3I">
    <property type="taxonomic scope" value="Eukaryota"/>
</dbReference>
<dbReference type="HOGENOM" id="CLU_147484_0_0_1"/>